<evidence type="ECO:0000256" key="1">
    <source>
        <dbReference type="SAM" id="MobiDB-lite"/>
    </source>
</evidence>
<reference evidence="2 3" key="1">
    <citation type="submission" date="2020-08" db="EMBL/GenBank/DDBJ databases">
        <title>Sequencing the genomes of 1000 actinobacteria strains.</title>
        <authorList>
            <person name="Klenk H.-P."/>
        </authorList>
    </citation>
    <scope>NUCLEOTIDE SEQUENCE [LARGE SCALE GENOMIC DNA]</scope>
    <source>
        <strain evidence="2 3">DSM 44936</strain>
    </source>
</reference>
<name>A0A7X0IG02_9ACTN</name>
<comment type="caution">
    <text evidence="2">The sequence shown here is derived from an EMBL/GenBank/DDBJ whole genome shotgun (WGS) entry which is preliminary data.</text>
</comment>
<sequence>MPAATHEALHRIFQRDAGLLPRVLRKELSMPLPDTVKVEIMNVDLTDLTPVPRWVDTLLKLHLPDRQVIAAIEAQTNRSEEKRRRWARYLAHLHDTHQCDVLLIVTCPTAATARWARQPYVVGLPQWHTLTVRPLVLGPDNIPIITDVPQAIEDINFTVMSAVVHAKSPSVDAILNTLSQALHHIDKGEAAELAEFTESGLGEGQARDLWRTLMATQTYTYVSELRAKGREEGRVEGREEGREEGRTEGREEGRTEGLIEGEAKSILLMLEVRGLAVTDEQRRRITSCTDTDQLEGWVRRAVTAAGTEDLFG</sequence>
<dbReference type="RefSeq" id="WP_184982978.1">
    <property type="nucleotide sequence ID" value="NZ_JACHIU010000001.1"/>
</dbReference>
<keyword evidence="3" id="KW-1185">Reference proteome</keyword>
<feature type="region of interest" description="Disordered" evidence="1">
    <location>
        <begin position="229"/>
        <end position="258"/>
    </location>
</feature>
<dbReference type="PANTHER" id="PTHR34613">
    <property type="entry name" value="SLL0800 PROTEIN"/>
    <property type="match status" value="1"/>
</dbReference>
<accession>A0A7X0IG02</accession>
<organism evidence="2 3">
    <name type="scientific">Sphaerisporangium rubeum</name>
    <dbReference type="NCBI Taxonomy" id="321317"/>
    <lineage>
        <taxon>Bacteria</taxon>
        <taxon>Bacillati</taxon>
        <taxon>Actinomycetota</taxon>
        <taxon>Actinomycetes</taxon>
        <taxon>Streptosporangiales</taxon>
        <taxon>Streptosporangiaceae</taxon>
        <taxon>Sphaerisporangium</taxon>
    </lineage>
</organism>
<dbReference type="PANTHER" id="PTHR34613:SF1">
    <property type="entry name" value="SLL6017 PROTEIN"/>
    <property type="match status" value="1"/>
</dbReference>
<protein>
    <recommendedName>
        <fullName evidence="4">Rpn family recombination-promoting nuclease/putative transposase</fullName>
    </recommendedName>
</protein>
<dbReference type="EMBL" id="JACHIU010000001">
    <property type="protein sequence ID" value="MBB6474457.1"/>
    <property type="molecule type" value="Genomic_DNA"/>
</dbReference>
<gene>
    <name evidence="2" type="ORF">BJ992_003888</name>
</gene>
<proteinExistence type="predicted"/>
<evidence type="ECO:0008006" key="4">
    <source>
        <dbReference type="Google" id="ProtNLM"/>
    </source>
</evidence>
<evidence type="ECO:0000313" key="2">
    <source>
        <dbReference type="EMBL" id="MBB6474457.1"/>
    </source>
</evidence>
<dbReference type="Proteomes" id="UP000555564">
    <property type="component" value="Unassembled WGS sequence"/>
</dbReference>
<evidence type="ECO:0000313" key="3">
    <source>
        <dbReference type="Proteomes" id="UP000555564"/>
    </source>
</evidence>
<dbReference type="AlphaFoldDB" id="A0A7X0IG02"/>